<dbReference type="VEuPathDB" id="FungiDB:MCYG_05166"/>
<feature type="transmembrane region" description="Helical" evidence="1">
    <location>
        <begin position="16"/>
        <end position="37"/>
    </location>
</feature>
<sequence length="102" mass="11417">MAVKVQVANWGSDGSIHVTPSILYGALYCNGLILYGINQMERQAHLRAHAEFLPCGSMEECSPLVGWNAWSRRLLVVRDTLMLVLLDSNNDLRDCCLTGMHR</sequence>
<gene>
    <name evidence="2" type="ORF">MCYG_05166</name>
</gene>
<evidence type="ECO:0000256" key="1">
    <source>
        <dbReference type="SAM" id="Phobius"/>
    </source>
</evidence>
<proteinExistence type="predicted"/>
<organism evidence="2 3">
    <name type="scientific">Arthroderma otae (strain ATCC MYA-4605 / CBS 113480)</name>
    <name type="common">Microsporum canis</name>
    <dbReference type="NCBI Taxonomy" id="554155"/>
    <lineage>
        <taxon>Eukaryota</taxon>
        <taxon>Fungi</taxon>
        <taxon>Dikarya</taxon>
        <taxon>Ascomycota</taxon>
        <taxon>Pezizomycotina</taxon>
        <taxon>Eurotiomycetes</taxon>
        <taxon>Eurotiomycetidae</taxon>
        <taxon>Onygenales</taxon>
        <taxon>Arthrodermataceae</taxon>
        <taxon>Microsporum</taxon>
    </lineage>
</organism>
<name>C5FR44_ARTOC</name>
<dbReference type="Proteomes" id="UP000002035">
    <property type="component" value="Unassembled WGS sequence"/>
</dbReference>
<dbReference type="EMBL" id="DS995705">
    <property type="protein sequence ID" value="EEQ32347.1"/>
    <property type="molecule type" value="Genomic_DNA"/>
</dbReference>
<reference evidence="3" key="1">
    <citation type="journal article" date="2012" name="MBio">
        <title>Comparative genome analysis of Trichophyton rubrum and related dermatophytes reveals candidate genes involved in infection.</title>
        <authorList>
            <person name="Martinez D.A."/>
            <person name="Oliver B.G."/>
            <person name="Graeser Y."/>
            <person name="Goldberg J.M."/>
            <person name="Li W."/>
            <person name="Martinez-Rossi N.M."/>
            <person name="Monod M."/>
            <person name="Shelest E."/>
            <person name="Barton R.C."/>
            <person name="Birch E."/>
            <person name="Brakhage A.A."/>
            <person name="Chen Z."/>
            <person name="Gurr S.J."/>
            <person name="Heiman D."/>
            <person name="Heitman J."/>
            <person name="Kosti I."/>
            <person name="Rossi A."/>
            <person name="Saif S."/>
            <person name="Samalova M."/>
            <person name="Saunders C.W."/>
            <person name="Shea T."/>
            <person name="Summerbell R.C."/>
            <person name="Xu J."/>
            <person name="Young S."/>
            <person name="Zeng Q."/>
            <person name="Birren B.W."/>
            <person name="Cuomo C.A."/>
            <person name="White T.C."/>
        </authorList>
    </citation>
    <scope>NUCLEOTIDE SEQUENCE [LARGE SCALE GENOMIC DNA]</scope>
    <source>
        <strain evidence="3">ATCC MYA-4605 / CBS 113480</strain>
    </source>
</reference>
<protein>
    <submittedName>
        <fullName evidence="2">Uncharacterized protein</fullName>
    </submittedName>
</protein>
<dbReference type="RefSeq" id="XP_002845297.1">
    <property type="nucleotide sequence ID" value="XM_002845251.1"/>
</dbReference>
<dbReference type="AlphaFoldDB" id="C5FR44"/>
<dbReference type="HOGENOM" id="CLU_2276835_0_0_1"/>
<accession>C5FR44</accession>
<dbReference type="GeneID" id="9230253"/>
<evidence type="ECO:0000313" key="3">
    <source>
        <dbReference type="Proteomes" id="UP000002035"/>
    </source>
</evidence>
<keyword evidence="1" id="KW-0472">Membrane</keyword>
<keyword evidence="3" id="KW-1185">Reference proteome</keyword>
<keyword evidence="1" id="KW-0812">Transmembrane</keyword>
<evidence type="ECO:0000313" key="2">
    <source>
        <dbReference type="EMBL" id="EEQ32347.1"/>
    </source>
</evidence>
<keyword evidence="1" id="KW-1133">Transmembrane helix</keyword>